<dbReference type="AlphaFoldDB" id="A0A286UN71"/>
<name>A0A286UN71_9AGAM</name>
<evidence type="ECO:0000313" key="2">
    <source>
        <dbReference type="EMBL" id="PAV21046.1"/>
    </source>
</evidence>
<dbReference type="GO" id="GO:0008081">
    <property type="term" value="F:phosphoric diester hydrolase activity"/>
    <property type="evidence" value="ECO:0007669"/>
    <property type="project" value="InterPro"/>
</dbReference>
<dbReference type="Proteomes" id="UP000217199">
    <property type="component" value="Unassembled WGS sequence"/>
</dbReference>
<dbReference type="InterPro" id="IPR017946">
    <property type="entry name" value="PLC-like_Pdiesterase_TIM-brl"/>
</dbReference>
<evidence type="ECO:0000313" key="3">
    <source>
        <dbReference type="Proteomes" id="UP000217199"/>
    </source>
</evidence>
<dbReference type="FunCoup" id="A0A286UN71">
    <property type="interactions" value="84"/>
</dbReference>
<keyword evidence="3" id="KW-1185">Reference proteome</keyword>
<dbReference type="Pfam" id="PF03009">
    <property type="entry name" value="GDPD"/>
    <property type="match status" value="1"/>
</dbReference>
<dbReference type="GO" id="GO:0006629">
    <property type="term" value="P:lipid metabolic process"/>
    <property type="evidence" value="ECO:0007669"/>
    <property type="project" value="InterPro"/>
</dbReference>
<gene>
    <name evidence="2" type="ORF">PNOK_0367300</name>
</gene>
<organism evidence="2 3">
    <name type="scientific">Pyrrhoderma noxium</name>
    <dbReference type="NCBI Taxonomy" id="2282107"/>
    <lineage>
        <taxon>Eukaryota</taxon>
        <taxon>Fungi</taxon>
        <taxon>Dikarya</taxon>
        <taxon>Basidiomycota</taxon>
        <taxon>Agaricomycotina</taxon>
        <taxon>Agaricomycetes</taxon>
        <taxon>Hymenochaetales</taxon>
        <taxon>Hymenochaetaceae</taxon>
        <taxon>Pyrrhoderma</taxon>
    </lineage>
</organism>
<accession>A0A286UN71</accession>
<proteinExistence type="predicted"/>
<dbReference type="OrthoDB" id="1058301at2759"/>
<dbReference type="STRING" id="2282107.A0A286UN71"/>
<feature type="domain" description="GP-PDE" evidence="1">
    <location>
        <begin position="36"/>
        <end position="279"/>
    </location>
</feature>
<dbReference type="EMBL" id="NBII01000003">
    <property type="protein sequence ID" value="PAV21046.1"/>
    <property type="molecule type" value="Genomic_DNA"/>
</dbReference>
<dbReference type="PANTHER" id="PTHR43805">
    <property type="entry name" value="GLYCEROPHOSPHORYL DIESTER PHOSPHODIESTERASE"/>
    <property type="match status" value="1"/>
</dbReference>
<evidence type="ECO:0000259" key="1">
    <source>
        <dbReference type="PROSITE" id="PS51704"/>
    </source>
</evidence>
<sequence>MDSIELIVLRRNENERTTFMSNFYNKQGSEGSSRLPDCWGHRGASAAYPENTLASFEKAIRDGSEGIESDVHVTLDGVVVMFHDPSLTRMTDMTGLIREQNWYGADGISNARTKKEPKQAIPTFAETLDLLMKEENRHVLFNVDIKVWNEPTRLFTQLHTLISSHKDWETLLAPRLVLGLWHPKFIEAAKSILPYCRLSHIGNSPAFARKYFWDACDAFSMSFDALQTFDGEKFRKECKAAGKRLMVWTVNDAREMMECIRWKVDAVITDVTTTYLSLRASVEADYAKVDSENGRLFMWTNPRYYKLLQVLEWKRTEANLVRVGGPFAIYSDVASAATVVSTPAIRA</sequence>
<dbReference type="CDD" id="cd08570">
    <property type="entry name" value="GDPD_YPL206cp_fungi"/>
    <property type="match status" value="1"/>
</dbReference>
<comment type="caution">
    <text evidence="2">The sequence shown here is derived from an EMBL/GenBank/DDBJ whole genome shotgun (WGS) entry which is preliminary data.</text>
</comment>
<protein>
    <submittedName>
        <fullName evidence="2">PLC-like phosphodiesterase</fullName>
    </submittedName>
</protein>
<reference evidence="2 3" key="1">
    <citation type="journal article" date="2017" name="Mol. Ecol.">
        <title>Comparative and population genomic landscape of Phellinus noxius: A hypervariable fungus causing root rot in trees.</title>
        <authorList>
            <person name="Chung C.L."/>
            <person name="Lee T.J."/>
            <person name="Akiba M."/>
            <person name="Lee H.H."/>
            <person name="Kuo T.H."/>
            <person name="Liu D."/>
            <person name="Ke H.M."/>
            <person name="Yokoi T."/>
            <person name="Roa M.B."/>
            <person name="Lu M.J."/>
            <person name="Chang Y.Y."/>
            <person name="Ann P.J."/>
            <person name="Tsai J.N."/>
            <person name="Chen C.Y."/>
            <person name="Tzean S.S."/>
            <person name="Ota Y."/>
            <person name="Hattori T."/>
            <person name="Sahashi N."/>
            <person name="Liou R.F."/>
            <person name="Kikuchi T."/>
            <person name="Tsai I.J."/>
        </authorList>
    </citation>
    <scope>NUCLEOTIDE SEQUENCE [LARGE SCALE GENOMIC DNA]</scope>
    <source>
        <strain evidence="2 3">FFPRI411160</strain>
    </source>
</reference>
<dbReference type="Gene3D" id="3.20.20.190">
    <property type="entry name" value="Phosphatidylinositol (PI) phosphodiesterase"/>
    <property type="match status" value="1"/>
</dbReference>
<dbReference type="InParanoid" id="A0A286UN71"/>
<dbReference type="PROSITE" id="PS51704">
    <property type="entry name" value="GP_PDE"/>
    <property type="match status" value="1"/>
</dbReference>
<dbReference type="PANTHER" id="PTHR43805:SF1">
    <property type="entry name" value="GP-PDE DOMAIN-CONTAINING PROTEIN"/>
    <property type="match status" value="1"/>
</dbReference>
<dbReference type="SUPFAM" id="SSF51695">
    <property type="entry name" value="PLC-like phosphodiesterases"/>
    <property type="match status" value="1"/>
</dbReference>
<dbReference type="InterPro" id="IPR030395">
    <property type="entry name" value="GP_PDE_dom"/>
</dbReference>